<dbReference type="RefSeq" id="WP_042680467.1">
    <property type="nucleotide sequence ID" value="NZ_CABKTM010000019.1"/>
</dbReference>
<evidence type="ECO:0000256" key="1">
    <source>
        <dbReference type="SAM" id="SignalP"/>
    </source>
</evidence>
<keyword evidence="1" id="KW-0732">Signal</keyword>
<name>A0A9X2S4C9_9FIRM</name>
<dbReference type="PROSITE" id="PS51257">
    <property type="entry name" value="PROKAR_LIPOPROTEIN"/>
    <property type="match status" value="1"/>
</dbReference>
<evidence type="ECO:0000313" key="2">
    <source>
        <dbReference type="EMBL" id="MCR2043620.1"/>
    </source>
</evidence>
<protein>
    <recommendedName>
        <fullName evidence="4">Peptidase propeptide and YPEB domain protein</fullName>
    </recommendedName>
</protein>
<sequence length="208" mass="24015">MIRKLIPMAIIISLISTGCASSGNIKKEINKEVGIKKERKEREGKLVSIVEKETENYFGHKIDINKTQVNIEYPEDLIDGDTNEPVNKNIMVHLSINGPYKEGDIISYNGGIDPESKELKFLYLDKYFKGEGKEIPEDVKKDIALKFIKENKLIDNIDSLKYEGEIKKEEFNDTMYILRFKNGQNGYIDIGIDKGTEEVMYFEWVDKY</sequence>
<gene>
    <name evidence="2" type="ORF">NSA23_05745</name>
</gene>
<reference evidence="2" key="1">
    <citation type="submission" date="2022-07" db="EMBL/GenBank/DDBJ databases">
        <title>Enhanced cultured diversity of the mouse gut microbiota enables custom-made synthetic communities.</title>
        <authorList>
            <person name="Afrizal A."/>
        </authorList>
    </citation>
    <scope>NUCLEOTIDE SEQUENCE</scope>
    <source>
        <strain evidence="2">DSM 29482</strain>
    </source>
</reference>
<dbReference type="EMBL" id="JANJZL010000003">
    <property type="protein sequence ID" value="MCR2043620.1"/>
    <property type="molecule type" value="Genomic_DNA"/>
</dbReference>
<feature type="signal peptide" evidence="1">
    <location>
        <begin position="1"/>
        <end position="20"/>
    </location>
</feature>
<dbReference type="AlphaFoldDB" id="A0A9X2S4C9"/>
<evidence type="ECO:0008006" key="4">
    <source>
        <dbReference type="Google" id="ProtNLM"/>
    </source>
</evidence>
<proteinExistence type="predicted"/>
<feature type="chain" id="PRO_5040994106" description="Peptidase propeptide and YPEB domain protein" evidence="1">
    <location>
        <begin position="21"/>
        <end position="208"/>
    </location>
</feature>
<organism evidence="2 3">
    <name type="scientific">Anaerosalibacter massiliensis</name>
    <dbReference type="NCBI Taxonomy" id="1347392"/>
    <lineage>
        <taxon>Bacteria</taxon>
        <taxon>Bacillati</taxon>
        <taxon>Bacillota</taxon>
        <taxon>Tissierellia</taxon>
        <taxon>Tissierellales</taxon>
        <taxon>Sporanaerobacteraceae</taxon>
        <taxon>Anaerosalibacter</taxon>
    </lineage>
</organism>
<accession>A0A9X2S4C9</accession>
<keyword evidence="3" id="KW-1185">Reference proteome</keyword>
<evidence type="ECO:0000313" key="3">
    <source>
        <dbReference type="Proteomes" id="UP001142078"/>
    </source>
</evidence>
<comment type="caution">
    <text evidence="2">The sequence shown here is derived from an EMBL/GenBank/DDBJ whole genome shotgun (WGS) entry which is preliminary data.</text>
</comment>
<dbReference type="Proteomes" id="UP001142078">
    <property type="component" value="Unassembled WGS sequence"/>
</dbReference>